<protein>
    <submittedName>
        <fullName evidence="2">Uncharacterized protein</fullName>
    </submittedName>
</protein>
<dbReference type="RefSeq" id="WP_194038767.1">
    <property type="nucleotide sequence ID" value="NZ_CP063373.1"/>
</dbReference>
<organism evidence="2 3">
    <name type="scientific">Streptomyces ferrugineus</name>
    <dbReference type="NCBI Taxonomy" id="1413221"/>
    <lineage>
        <taxon>Bacteria</taxon>
        <taxon>Bacillati</taxon>
        <taxon>Actinomycetota</taxon>
        <taxon>Actinomycetes</taxon>
        <taxon>Kitasatosporales</taxon>
        <taxon>Streptomycetaceae</taxon>
        <taxon>Streptomyces</taxon>
    </lineage>
</organism>
<dbReference type="Proteomes" id="UP000594205">
    <property type="component" value="Chromosome"/>
</dbReference>
<keyword evidence="3" id="KW-1185">Reference proteome</keyword>
<gene>
    <name evidence="2" type="ORF">IM697_27335</name>
</gene>
<evidence type="ECO:0000313" key="3">
    <source>
        <dbReference type="Proteomes" id="UP000594205"/>
    </source>
</evidence>
<feature type="signal peptide" evidence="1">
    <location>
        <begin position="1"/>
        <end position="32"/>
    </location>
</feature>
<dbReference type="KEGG" id="sfeu:IM697_27335"/>
<proteinExistence type="predicted"/>
<keyword evidence="1" id="KW-0732">Signal</keyword>
<reference evidence="2 3" key="1">
    <citation type="submission" date="2020-10" db="EMBL/GenBank/DDBJ databases">
        <title>Streptomyces ferrugineus complate genome analysis.</title>
        <authorList>
            <person name="Anwar N."/>
        </authorList>
    </citation>
    <scope>NUCLEOTIDE SEQUENCE [LARGE SCALE GENOMIC DNA]</scope>
    <source>
        <strain evidence="2 3">CCTCC AA2014009</strain>
    </source>
</reference>
<dbReference type="AlphaFoldDB" id="A0A7M2SEP6"/>
<accession>A0A7M2SEP6</accession>
<evidence type="ECO:0000313" key="2">
    <source>
        <dbReference type="EMBL" id="QOV33893.1"/>
    </source>
</evidence>
<dbReference type="EMBL" id="CP063373">
    <property type="protein sequence ID" value="QOV33893.1"/>
    <property type="molecule type" value="Genomic_DNA"/>
</dbReference>
<evidence type="ECO:0000256" key="1">
    <source>
        <dbReference type="SAM" id="SignalP"/>
    </source>
</evidence>
<name>A0A7M2SEP6_9ACTN</name>
<feature type="chain" id="PRO_5030839547" evidence="1">
    <location>
        <begin position="33"/>
        <end position="229"/>
    </location>
</feature>
<sequence>MTRNRALRYGGRTLVLGATAFGMVAAAVPAVAEEQPTAEQIVADCASGEGKCSFNSPEIGRAYLGAPRQVSDLLYNCTTSPASQSMTWSDTVGSAHSVGGSVTVGGGIEGIITASVTATYNYTWQSSHTETSSFTVNIRPGEVGWVSRSQVMQRISGTWQTHYDDPKWDHYYWFVPDVITGPAPNGTDGMHSAVVVKSRKMTADEKKLCSTASTRNKVFTRHPREQNTP</sequence>